<dbReference type="InterPro" id="IPR040382">
    <property type="entry name" value="NOL10/Enp2"/>
</dbReference>
<comment type="subcellular location">
    <subcellularLocation>
        <location evidence="1">Nucleus</location>
        <location evidence="1">Nucleolus</location>
    </subcellularLocation>
</comment>
<dbReference type="PANTHER" id="PTHR14927">
    <property type="entry name" value="NUCLEOLAR PROTEIN 10"/>
    <property type="match status" value="1"/>
</dbReference>
<feature type="domain" description="NUC153" evidence="7">
    <location>
        <begin position="534"/>
        <end position="561"/>
    </location>
</feature>
<dbReference type="FunCoup" id="G4TA39">
    <property type="interactions" value="722"/>
</dbReference>
<dbReference type="InterPro" id="IPR056550">
    <property type="entry name" value="NOL10_2nd"/>
</dbReference>
<sequence>MNVGTANLGVKVYTVNGAAAGTGSASSLPDWLTRKRAVKSGKSKRAIREEIEGAVNLIQDFEFPEASNKIRVTRNGHHAIATGVYKPQMRVWDLDQLTLKFERHSDAENVDFAILSDDWTKTIHLQADRSIELHAQGGLHYRTRIPRFGRALAYHFASCDALIGGAGNEVYRLNLEQGRFMIPFTLGGDPNQGAVEGVNAIDINPAHNLFAFATEGPGTVEFWDPRSKSTVGNLRLPRSLINPSVATTSTLPGLDDAGQTFAATALASRMDGLSLAVGMSTGHTLLYDIRSPNPYATKDQGYGFPIKRVQWIDGASSRMAGDNYLYSADKKVLKVWDRDSPQTNFASVTTPTDINDVCHVPGSGLFMLANEGIHMTSYYIPQLGPAPKWCSFLDNLTEELEDQTVRNTYEDFKFLDKNELFNLGLDHLLGTPALKPYMHGYFVSLKLYDAARVIANPFVYAEHREKTIRRKMEKLADSRIRTRKDQLPKINRALAERILQAQERESKKRKREGETEDAEPAKAKKEKSTNLLQDSRFKAVFEDPDFEIDETSREFALLHPSQADAAAKSRKTKTAVDEEEEESDGGISSDDLGLDGESSESSEEEEQSSDDGMQMTSIRPNQPSKAFHTVRRPKALPKMVSARAETSSDQVSSKYRDPSANFGQRRHKANGKLVDASSASSDQITKPSGDGGMMISFIPGKSQDKHKAKPTAKKQPGIEYLGAGLERGAERPDIPESERKGRTQRRKGVRSGSKNAFRGL</sequence>
<dbReference type="HOGENOM" id="CLU_009923_0_0_1"/>
<dbReference type="AlphaFoldDB" id="G4TA39"/>
<dbReference type="EMBL" id="CAFZ01000027">
    <property type="protein sequence ID" value="CCA68198.1"/>
    <property type="molecule type" value="Genomic_DNA"/>
</dbReference>
<dbReference type="InterPro" id="IPR056551">
    <property type="entry name" value="Beta-prop_NOL10_N"/>
</dbReference>
<dbReference type="eggNOG" id="KOG2321">
    <property type="taxonomic scope" value="Eukaryota"/>
</dbReference>
<feature type="compositionally biased region" description="Polar residues" evidence="6">
    <location>
        <begin position="614"/>
        <end position="624"/>
    </location>
</feature>
<dbReference type="OMA" id="GYFMDVR"/>
<keyword evidence="3" id="KW-0853">WD repeat</keyword>
<dbReference type="InterPro" id="IPR036322">
    <property type="entry name" value="WD40_repeat_dom_sf"/>
</dbReference>
<reference evidence="10 11" key="1">
    <citation type="journal article" date="2011" name="PLoS Pathog.">
        <title>Endophytic Life Strategies Decoded by Genome and Transcriptome Analyses of the Mutualistic Root Symbiont Piriformospora indica.</title>
        <authorList>
            <person name="Zuccaro A."/>
            <person name="Lahrmann U."/>
            <person name="Guldener U."/>
            <person name="Langen G."/>
            <person name="Pfiffi S."/>
            <person name="Biedenkopf D."/>
            <person name="Wong P."/>
            <person name="Samans B."/>
            <person name="Grimm C."/>
            <person name="Basiewicz M."/>
            <person name="Murat C."/>
            <person name="Martin F."/>
            <person name="Kogel K.H."/>
        </authorList>
    </citation>
    <scope>NUCLEOTIDE SEQUENCE [LARGE SCALE GENOMIC DNA]</scope>
    <source>
        <strain evidence="10 11">DSM 11827</strain>
    </source>
</reference>
<dbReference type="PANTHER" id="PTHR14927:SF0">
    <property type="entry name" value="NUCLEOLAR PROTEIN 10"/>
    <property type="match status" value="1"/>
</dbReference>
<feature type="compositionally biased region" description="Basic and acidic residues" evidence="6">
    <location>
        <begin position="519"/>
        <end position="528"/>
    </location>
</feature>
<gene>
    <name evidence="10" type="ORF">PIIN_02064</name>
</gene>
<evidence type="ECO:0000313" key="11">
    <source>
        <dbReference type="Proteomes" id="UP000007148"/>
    </source>
</evidence>
<dbReference type="GO" id="GO:0030686">
    <property type="term" value="C:90S preribosome"/>
    <property type="evidence" value="ECO:0007669"/>
    <property type="project" value="TreeGrafter"/>
</dbReference>
<keyword evidence="5" id="KW-0539">Nucleus</keyword>
<keyword evidence="11" id="KW-1185">Reference proteome</keyword>
<feature type="domain" description="Nucleolar protein 10-like N-terminal" evidence="9">
    <location>
        <begin position="24"/>
        <end position="404"/>
    </location>
</feature>
<proteinExistence type="inferred from homology"/>
<dbReference type="GO" id="GO:0000462">
    <property type="term" value="P:maturation of SSU-rRNA from tricistronic rRNA transcript (SSU-rRNA, 5.8S rRNA, LSU-rRNA)"/>
    <property type="evidence" value="ECO:0007669"/>
    <property type="project" value="TreeGrafter"/>
</dbReference>
<evidence type="ECO:0000256" key="5">
    <source>
        <dbReference type="ARBA" id="ARBA00023242"/>
    </source>
</evidence>
<evidence type="ECO:0000256" key="4">
    <source>
        <dbReference type="ARBA" id="ARBA00022737"/>
    </source>
</evidence>
<dbReference type="STRING" id="1109443.G4TA39"/>
<organism evidence="10 11">
    <name type="scientific">Serendipita indica (strain DSM 11827)</name>
    <name type="common">Root endophyte fungus</name>
    <name type="synonym">Piriformospora indica</name>
    <dbReference type="NCBI Taxonomy" id="1109443"/>
    <lineage>
        <taxon>Eukaryota</taxon>
        <taxon>Fungi</taxon>
        <taxon>Dikarya</taxon>
        <taxon>Basidiomycota</taxon>
        <taxon>Agaricomycotina</taxon>
        <taxon>Agaricomycetes</taxon>
        <taxon>Sebacinales</taxon>
        <taxon>Serendipitaceae</taxon>
        <taxon>Serendipita</taxon>
    </lineage>
</organism>
<evidence type="ECO:0000256" key="6">
    <source>
        <dbReference type="SAM" id="MobiDB-lite"/>
    </source>
</evidence>
<dbReference type="GO" id="GO:0032040">
    <property type="term" value="C:small-subunit processome"/>
    <property type="evidence" value="ECO:0007669"/>
    <property type="project" value="TreeGrafter"/>
</dbReference>
<comment type="similarity">
    <text evidence="2">Belongs to the WD repeat NOL10/ENP2 family.</text>
</comment>
<dbReference type="Pfam" id="PF23097">
    <property type="entry name" value="NOL10_2nd"/>
    <property type="match status" value="1"/>
</dbReference>
<dbReference type="InParanoid" id="G4TA39"/>
<feature type="region of interest" description="Disordered" evidence="6">
    <location>
        <begin position="501"/>
        <end position="530"/>
    </location>
</feature>
<name>G4TA39_SERID</name>
<evidence type="ECO:0000256" key="3">
    <source>
        <dbReference type="ARBA" id="ARBA00022574"/>
    </source>
</evidence>
<dbReference type="Pfam" id="PF23098">
    <property type="entry name" value="Beta-prop_NOL10_N"/>
    <property type="match status" value="1"/>
</dbReference>
<evidence type="ECO:0000259" key="8">
    <source>
        <dbReference type="Pfam" id="PF23097"/>
    </source>
</evidence>
<dbReference type="Pfam" id="PF08159">
    <property type="entry name" value="NUC153"/>
    <property type="match status" value="1"/>
</dbReference>
<accession>G4TA39</accession>
<feature type="compositionally biased region" description="Polar residues" evidence="6">
    <location>
        <begin position="644"/>
        <end position="653"/>
    </location>
</feature>
<evidence type="ECO:0000259" key="7">
    <source>
        <dbReference type="Pfam" id="PF08159"/>
    </source>
</evidence>
<feature type="region of interest" description="Disordered" evidence="6">
    <location>
        <begin position="558"/>
        <end position="760"/>
    </location>
</feature>
<dbReference type="OrthoDB" id="273340at2759"/>
<evidence type="ECO:0000256" key="2">
    <source>
        <dbReference type="ARBA" id="ARBA00005264"/>
    </source>
</evidence>
<keyword evidence="4" id="KW-0677">Repeat</keyword>
<evidence type="ECO:0000256" key="1">
    <source>
        <dbReference type="ARBA" id="ARBA00004604"/>
    </source>
</evidence>
<dbReference type="InterPro" id="IPR015943">
    <property type="entry name" value="WD40/YVTN_repeat-like_dom_sf"/>
</dbReference>
<feature type="compositionally biased region" description="Basic and acidic residues" evidence="6">
    <location>
        <begin position="727"/>
        <end position="741"/>
    </location>
</feature>
<dbReference type="InterPro" id="IPR012580">
    <property type="entry name" value="NUC153"/>
</dbReference>
<dbReference type="SUPFAM" id="SSF50978">
    <property type="entry name" value="WD40 repeat-like"/>
    <property type="match status" value="1"/>
</dbReference>
<evidence type="ECO:0000259" key="9">
    <source>
        <dbReference type="Pfam" id="PF23098"/>
    </source>
</evidence>
<dbReference type="Gene3D" id="2.130.10.10">
    <property type="entry name" value="YVTN repeat-like/Quinoprotein amine dehydrogenase"/>
    <property type="match status" value="1"/>
</dbReference>
<protein>
    <submittedName>
        <fullName evidence="10">Related to NUC153 and WD40 repeat-containing nucleolar rRNA processing-related protein-Laccaria bicolor</fullName>
    </submittedName>
</protein>
<feature type="compositionally biased region" description="Acidic residues" evidence="6">
    <location>
        <begin position="592"/>
        <end position="609"/>
    </location>
</feature>
<feature type="domain" description="Nucleolar protein 10-like second" evidence="8">
    <location>
        <begin position="409"/>
        <end position="456"/>
    </location>
</feature>
<feature type="compositionally biased region" description="Polar residues" evidence="6">
    <location>
        <begin position="677"/>
        <end position="686"/>
    </location>
</feature>
<dbReference type="Proteomes" id="UP000007148">
    <property type="component" value="Unassembled WGS sequence"/>
</dbReference>
<evidence type="ECO:0000313" key="10">
    <source>
        <dbReference type="EMBL" id="CCA68198.1"/>
    </source>
</evidence>
<comment type="caution">
    <text evidence="10">The sequence shown here is derived from an EMBL/GenBank/DDBJ whole genome shotgun (WGS) entry which is preliminary data.</text>
</comment>